<reference evidence="1 2" key="1">
    <citation type="journal article" date="2021" name="Appl. Environ. Microbiol.">
        <title>Genetic linkage and physical mapping for an oyster mushroom Pleurotus cornucopiae and QTL analysis for the trait cap color.</title>
        <authorList>
            <person name="Zhang Y."/>
            <person name="Gao W."/>
            <person name="Sonnenberg A."/>
            <person name="Chen Q."/>
            <person name="Zhang J."/>
            <person name="Huang C."/>
        </authorList>
    </citation>
    <scope>NUCLEOTIDE SEQUENCE [LARGE SCALE GENOMIC DNA]</scope>
    <source>
        <strain evidence="1">CCMSSC00406</strain>
    </source>
</reference>
<dbReference type="EMBL" id="WQMT02000005">
    <property type="protein sequence ID" value="KAG9223462.1"/>
    <property type="molecule type" value="Genomic_DNA"/>
</dbReference>
<protein>
    <submittedName>
        <fullName evidence="1">Uncharacterized protein</fullName>
    </submittedName>
</protein>
<sequence>MFSLPSWLLVALKSRRKWKTFIRCTLVLVATLVLLVDDATLQSMGQAGFFAAILAIMLPPSMPLTLFILANMTLVIGMLLGWACGAAAMAAALKARSQTLLIAQLQSAQALLDPNMPAALQFERLMFNGHFLDTRSSVVDGAFIFVGSFFLAAIRGLSPSLSLLSIFALIVLDVMCSYGPLFYSAQYTIAKQFLIPTGYYLAIAIASLVLVFPETLNHVWLSLLSDSVFAPIKETLDLLSQALSSRPSDRATWESFTHTGTNLRQVVTEGAQGLLGQTALLDVEFSLGKLGPGDLKKVSGEVKSLIFQTNGLLSFLTFVQEGNKMDEKEEADLGRSASSQKDKRDGMATPDRLTWLRREIREHETRHGHSLDSLVPILENVSRRHKELVMLLSRLEQEVKVFQEGRVKLIEPYKQFFDVETGKLKETTKHLPTTEKFTSRSLFLCFVFCDTLLVFSDRLSRVMRLVVDLDQKRSKVRMWAPSGFGKIGRKLMRSKGDDVKGVVPLAMGSAADPSEYVDSENSTMRDGDGDEEATRSKHEESHRGVDHHRRNPDALPPRTGMGRFAVRLGAFLRWFKSAEGVFALRTAIVTLALWIPAVVPSSAGFNYEHKGLWALVMAQMSLAVYAGEQIAGIALRTVGTVLGLLLGMAVWYIGAGSGLGNPYGVVISTTVFVAPFLYIRVVGPMQDAMLWILAGVTIIFVVGYSWIDSHLEMLTSSGVGVEVGWRRALLVIIGFVAAFVVMLFPQPTSARTLVRKTVASSLEQLGRVFASEVDAILAEEAKGRKGIVERPDMGDQLEGVEVSPKEKRVRILAERMLTIATRLQTLTPSLDTGKWEPQLQGSWPQHHYQALHTLESVQIEVKSFVTDQDCRTRLLSCLGLLAGSFVRLDTNWCYILVHKTPFLNPHLLADIFSTISVLSHALSAGYPVPASLPRLRDRLIYHDRHMFAHGQSSFLKPQKCSEKKGLLDNGYSSTTELDPSPNKVDGVTIGFEELTLDVLIDDQLPAHSTAVLAISSILAIIDEIADIIRILCGETSFEGIGALHQEYLNREEAMLYHT</sequence>
<evidence type="ECO:0000313" key="2">
    <source>
        <dbReference type="Proteomes" id="UP000824881"/>
    </source>
</evidence>
<gene>
    <name evidence="1" type="ORF">CCMSSC00406_0006954</name>
</gene>
<name>A0ACB7IYX0_PLECO</name>
<proteinExistence type="predicted"/>
<organism evidence="1 2">
    <name type="scientific">Pleurotus cornucopiae</name>
    <name type="common">Cornucopia mushroom</name>
    <dbReference type="NCBI Taxonomy" id="5321"/>
    <lineage>
        <taxon>Eukaryota</taxon>
        <taxon>Fungi</taxon>
        <taxon>Dikarya</taxon>
        <taxon>Basidiomycota</taxon>
        <taxon>Agaricomycotina</taxon>
        <taxon>Agaricomycetes</taxon>
        <taxon>Agaricomycetidae</taxon>
        <taxon>Agaricales</taxon>
        <taxon>Pleurotineae</taxon>
        <taxon>Pleurotaceae</taxon>
        <taxon>Pleurotus</taxon>
    </lineage>
</organism>
<keyword evidence="2" id="KW-1185">Reference proteome</keyword>
<comment type="caution">
    <text evidence="1">The sequence shown here is derived from an EMBL/GenBank/DDBJ whole genome shotgun (WGS) entry which is preliminary data.</text>
</comment>
<accession>A0ACB7IYX0</accession>
<evidence type="ECO:0000313" key="1">
    <source>
        <dbReference type="EMBL" id="KAG9223462.1"/>
    </source>
</evidence>
<dbReference type="Proteomes" id="UP000824881">
    <property type="component" value="Unassembled WGS sequence"/>
</dbReference>